<evidence type="ECO:0000256" key="13">
    <source>
        <dbReference type="ARBA" id="ARBA00023004"/>
    </source>
</evidence>
<keyword evidence="5 20" id="KW-0808">Transferase</keyword>
<dbReference type="FunFam" id="1.10.132.60:FF:000007">
    <property type="entry name" value="DNA polymerase"/>
    <property type="match status" value="1"/>
</dbReference>
<keyword evidence="7 20" id="KW-0235">DNA replication</keyword>
<feature type="compositionally biased region" description="Basic and acidic residues" evidence="21">
    <location>
        <begin position="456"/>
        <end position="465"/>
    </location>
</feature>
<keyword evidence="13 20" id="KW-0408">Iron</keyword>
<evidence type="ECO:0000256" key="1">
    <source>
        <dbReference type="ARBA" id="ARBA00001966"/>
    </source>
</evidence>
<evidence type="ECO:0000313" key="28">
    <source>
        <dbReference type="Proteomes" id="UP000190831"/>
    </source>
</evidence>
<dbReference type="GO" id="GO:0006260">
    <property type="term" value="P:DNA replication"/>
    <property type="evidence" value="ECO:0007669"/>
    <property type="project" value="UniProtKB-KW"/>
</dbReference>
<evidence type="ECO:0000256" key="7">
    <source>
        <dbReference type="ARBA" id="ARBA00022705"/>
    </source>
</evidence>
<keyword evidence="28" id="KW-1185">Reference proteome</keyword>
<sequence>MSNESISSGSSSVLSPELIHIQMNAYDSYQTIPGILDRMAGVSSPTQQFTQVPVIRVYGSLPSGHNILCHIHGIFPYIFVSYDGQDNDSVDEIHERSSHLHSVLERAVRNAYGFTDNNSEVPDDETSGNHYNSKNPEGVHCDHNLNYIANVSVVKALPFYGYHCKWEAYYKVSLLNPAYVTRVADMLREGKILGQKVETFESHIPYLLQFCTDYNLFGCSWLKTSECYFRTPLFGRNNSYDLSVRTPELDGFIERFNNNNSRSLGNDITRMGNSMLEIDVLPQFIRNRDNIEFRNIHTRLIEEENTVYSNQNLFIPSTKELWNQIEVLRNQFSLGPYVHPSEEDRCHDSQSWHNQEELLAFLEKAKQRTSFKDKEAFDTEELFTISNPLLKNVCTTKEAVEELWPSEFNAQSYIDNTMSEKYKSFISSCDSGERGDYILQLSDSEIDDSQPTADNQGHETSDLAQKRSFPSNNDLSMTQTMATRRKTKRTTFSQQTSLSKRRKKINSLFRGIETSHTSYQYKEFCFGYESILPDLEYEGIPAVDYMDPHFGDSLDLKRKDYVYSGQRFNLKSLQLPHRAPVEFRGQQVTLQCSTISCNHPCSWKYAVNPPAFDHVSSTSIKKKDLRSQIDFKTPSNEFGYKYKSNSSLTGMKSDGHNRLSHISLEIHVDTRGILLPDPKKDPVTLIFWEIEPETFGIDIGIAKEGILSFSGKGNDAVRHQLNEATGEIPVALYDTELEMFEGLVELIQILDPDLISGFEIHSSSWGYIIERCKFVYDCDFCDEISRVRSKPTDKRKDRWGYMHASGIQIPGRHALNIWRLLRSDLNLLKYTVENITFQVLHERLPHLSHASLTKLWNSNTDITSKITVINYWRKRVSLNLALLQKREIISQTVEQARLLGIDFYSVFSRGSQYKVESILVRLCKSEYYILSSPSKTQVRKQKALECIPLVMEPESSFYKSPLIVLDFQSLYPSIMIAYNYCYSTLLGRVQELKLNNNRVGTTKLNIPGNLLKLLEDDVTVSPNGAVFVKQRVRKSMLAKMLTDILDTRFMVKTTMNAIKDKNETISRILNNKQLALKLLANVTYGYTSASFSGRMPCSDVADSIVQTGRETLEKAIAIIEENTYWGAKVVYGDTDSLFVYLPGKSRENAFKIGREMATEITKSNPSPVTLKFEKVYHPCILVSKKRYVGYSFDHERQRASNFDAKGIETVRRDGHPAQQKIVEKALRILFDSQDLSAVKRYVQEQFRKITRGEVSIQDFCFAREVKLGSYKSDKTAPPSAVVATKKKANDHRAEPQYRERVSYVVVKGYPGQILRERCIPPEEFLCNEKYELDSNYYIRKTLLPPLQRFFNLLGVDISEWYYSMPKVRELLNYQSKDGGLPVFMRSVTCIHCRREIKGNLHATLCENCCRNKRDTVSDLLQEQLKKQTNLGKCLTVCRVCCEPYTRNLLDRMDKVVDQCDSQDCPVYYSRVKYKSALVNYRSQVVAKSLEELEF</sequence>
<evidence type="ECO:0000256" key="6">
    <source>
        <dbReference type="ARBA" id="ARBA00022695"/>
    </source>
</evidence>
<dbReference type="GO" id="GO:0051539">
    <property type="term" value="F:4 iron, 4 sulfur cluster binding"/>
    <property type="evidence" value="ECO:0007669"/>
    <property type="project" value="UniProtKB-KW"/>
</dbReference>
<organism evidence="27 28">
    <name type="scientific">Lachancea fermentati</name>
    <name type="common">Zygosaccharomyces fermentati</name>
    <dbReference type="NCBI Taxonomy" id="4955"/>
    <lineage>
        <taxon>Eukaryota</taxon>
        <taxon>Fungi</taxon>
        <taxon>Dikarya</taxon>
        <taxon>Ascomycota</taxon>
        <taxon>Saccharomycotina</taxon>
        <taxon>Saccharomycetes</taxon>
        <taxon>Saccharomycetales</taxon>
        <taxon>Saccharomycetaceae</taxon>
        <taxon>Lachancea</taxon>
    </lineage>
</organism>
<dbReference type="InterPro" id="IPR056435">
    <property type="entry name" value="DPOD/Z_N"/>
</dbReference>
<dbReference type="CDD" id="cd05534">
    <property type="entry name" value="POLBc_zeta"/>
    <property type="match status" value="1"/>
</dbReference>
<evidence type="ECO:0000256" key="15">
    <source>
        <dbReference type="ARBA" id="ARBA00023125"/>
    </source>
</evidence>
<keyword evidence="6 20" id="KW-0548">Nucleotidyltransferase</keyword>
<keyword evidence="8 20" id="KW-0479">Metal-binding</keyword>
<gene>
    <name evidence="27" type="ORF">LAFE_0G08218G</name>
</gene>
<keyword evidence="17 20" id="KW-0539">Nucleus</keyword>
<dbReference type="OrthoDB" id="2414538at2759"/>
<comment type="subunit">
    <text evidence="19">Forms DNA polymerase zeta with REV7.</text>
</comment>
<dbReference type="SMART" id="SM00486">
    <property type="entry name" value="POLBc"/>
    <property type="match status" value="1"/>
</dbReference>
<evidence type="ECO:0000256" key="14">
    <source>
        <dbReference type="ARBA" id="ARBA00023014"/>
    </source>
</evidence>
<keyword evidence="11 20" id="KW-0862">Zinc</keyword>
<dbReference type="Gene3D" id="3.30.342.10">
    <property type="entry name" value="DNA Polymerase, chain B, domain 1"/>
    <property type="match status" value="1"/>
</dbReference>
<dbReference type="GO" id="GO:0003887">
    <property type="term" value="F:DNA-directed DNA polymerase activity"/>
    <property type="evidence" value="ECO:0007669"/>
    <property type="project" value="UniProtKB-KW"/>
</dbReference>
<evidence type="ECO:0000256" key="21">
    <source>
        <dbReference type="SAM" id="MobiDB-lite"/>
    </source>
</evidence>
<dbReference type="InterPro" id="IPR043502">
    <property type="entry name" value="DNA/RNA_pol_sf"/>
</dbReference>
<dbReference type="Gene3D" id="1.10.132.60">
    <property type="entry name" value="DNA polymerase family B, C-terminal domain"/>
    <property type="match status" value="1"/>
</dbReference>
<dbReference type="PANTHER" id="PTHR45812">
    <property type="entry name" value="DNA POLYMERASE ZETA CATALYTIC SUBUNIT"/>
    <property type="match status" value="1"/>
</dbReference>
<dbReference type="STRING" id="4955.A0A1G4MHG0"/>
<evidence type="ECO:0000256" key="4">
    <source>
        <dbReference type="ARBA" id="ARBA00022485"/>
    </source>
</evidence>
<evidence type="ECO:0000256" key="17">
    <source>
        <dbReference type="ARBA" id="ARBA00023242"/>
    </source>
</evidence>
<dbReference type="Proteomes" id="UP000190831">
    <property type="component" value="Chromosome G"/>
</dbReference>
<feature type="domain" description="DNA polymerase delta/zeta catalytic subunit N-terminal" evidence="25">
    <location>
        <begin position="73"/>
        <end position="180"/>
    </location>
</feature>
<dbReference type="EC" id="2.7.7.7" evidence="20"/>
<comment type="catalytic activity">
    <reaction evidence="18 20">
        <text>DNA(n) + a 2'-deoxyribonucleoside 5'-triphosphate = DNA(n+1) + diphosphate</text>
        <dbReference type="Rhea" id="RHEA:22508"/>
        <dbReference type="Rhea" id="RHEA-COMP:17339"/>
        <dbReference type="Rhea" id="RHEA-COMP:17340"/>
        <dbReference type="ChEBI" id="CHEBI:33019"/>
        <dbReference type="ChEBI" id="CHEBI:61560"/>
        <dbReference type="ChEBI" id="CHEBI:173112"/>
        <dbReference type="EC" id="2.7.7.7"/>
    </reaction>
</comment>
<dbReference type="InterPro" id="IPR017964">
    <property type="entry name" value="DNA-dir_DNA_pol_B_CS"/>
</dbReference>
<name>A0A1G4MHG0_LACFM</name>
<comment type="similarity">
    <text evidence="3 20">Belongs to the DNA polymerase type-B family.</text>
</comment>
<evidence type="ECO:0000259" key="26">
    <source>
        <dbReference type="Pfam" id="PF24065"/>
    </source>
</evidence>
<accession>A0A1G4MHG0</accession>
<feature type="domain" description="DNA-directed DNA polymerase family B multifunctional" evidence="22">
    <location>
        <begin position="902"/>
        <end position="1351"/>
    </location>
</feature>
<dbReference type="InterPro" id="IPR042087">
    <property type="entry name" value="DNA_pol_B_thumb"/>
</dbReference>
<dbReference type="GO" id="GO:0008270">
    <property type="term" value="F:zinc ion binding"/>
    <property type="evidence" value="ECO:0007669"/>
    <property type="project" value="UniProtKB-KW"/>
</dbReference>
<dbReference type="OMA" id="GRNKMGF"/>
<evidence type="ECO:0000256" key="3">
    <source>
        <dbReference type="ARBA" id="ARBA00005755"/>
    </source>
</evidence>
<dbReference type="Pfam" id="PF14260">
    <property type="entry name" value="zf-C4pol"/>
    <property type="match status" value="1"/>
</dbReference>
<keyword evidence="9" id="KW-0227">DNA damage</keyword>
<evidence type="ECO:0000259" key="24">
    <source>
        <dbReference type="Pfam" id="PF14260"/>
    </source>
</evidence>
<keyword evidence="10 20" id="KW-0863">Zinc-finger</keyword>
<dbReference type="InterPro" id="IPR023211">
    <property type="entry name" value="DNA_pol_palm_dom_sf"/>
</dbReference>
<dbReference type="CDD" id="cd05778">
    <property type="entry name" value="DNA_polB_zeta_exo"/>
    <property type="match status" value="1"/>
</dbReference>
<dbReference type="FunFam" id="3.30.420.10:FF:000024">
    <property type="entry name" value="DNA polymerase zeta catalytic subunit"/>
    <property type="match status" value="1"/>
</dbReference>
<dbReference type="EMBL" id="LT598486">
    <property type="protein sequence ID" value="SCW03338.1"/>
    <property type="molecule type" value="Genomic_DNA"/>
</dbReference>
<evidence type="ECO:0000256" key="11">
    <source>
        <dbReference type="ARBA" id="ARBA00022833"/>
    </source>
</evidence>
<dbReference type="InterPro" id="IPR056447">
    <property type="entry name" value="REV3_N"/>
</dbReference>
<dbReference type="SUPFAM" id="SSF56672">
    <property type="entry name" value="DNA/RNA polymerases"/>
    <property type="match status" value="1"/>
</dbReference>
<dbReference type="GO" id="GO:0016035">
    <property type="term" value="C:zeta DNA polymerase complex"/>
    <property type="evidence" value="ECO:0007669"/>
    <property type="project" value="InterPro"/>
</dbReference>
<evidence type="ECO:0000259" key="23">
    <source>
        <dbReference type="Pfam" id="PF03104"/>
    </source>
</evidence>
<dbReference type="Gene3D" id="3.90.1600.10">
    <property type="entry name" value="Palm domain of DNA polymerase"/>
    <property type="match status" value="1"/>
</dbReference>
<dbReference type="GO" id="GO:0000166">
    <property type="term" value="F:nucleotide binding"/>
    <property type="evidence" value="ECO:0007669"/>
    <property type="project" value="InterPro"/>
</dbReference>
<dbReference type="InterPro" id="IPR012337">
    <property type="entry name" value="RNaseH-like_sf"/>
</dbReference>
<evidence type="ECO:0000256" key="18">
    <source>
        <dbReference type="ARBA" id="ARBA00049244"/>
    </source>
</evidence>
<evidence type="ECO:0000256" key="12">
    <source>
        <dbReference type="ARBA" id="ARBA00022932"/>
    </source>
</evidence>
<dbReference type="GO" id="GO:0000724">
    <property type="term" value="P:double-strand break repair via homologous recombination"/>
    <property type="evidence" value="ECO:0007669"/>
    <property type="project" value="TreeGrafter"/>
</dbReference>
<feature type="region of interest" description="Disordered" evidence="21">
    <location>
        <begin position="115"/>
        <end position="135"/>
    </location>
</feature>
<evidence type="ECO:0000313" key="27">
    <source>
        <dbReference type="EMBL" id="SCW03338.1"/>
    </source>
</evidence>
<feature type="domain" description="DNA-directed DNA polymerase family B exonuclease" evidence="23">
    <location>
        <begin position="619"/>
        <end position="834"/>
    </location>
</feature>
<dbReference type="Pfam" id="PF03104">
    <property type="entry name" value="DNA_pol_B_exo1"/>
    <property type="match status" value="1"/>
</dbReference>
<dbReference type="GO" id="GO:0005634">
    <property type="term" value="C:nucleus"/>
    <property type="evidence" value="ECO:0007669"/>
    <property type="project" value="UniProtKB-SubCell"/>
</dbReference>
<evidence type="ECO:0000256" key="8">
    <source>
        <dbReference type="ARBA" id="ARBA00022723"/>
    </source>
</evidence>
<dbReference type="InterPro" id="IPR030559">
    <property type="entry name" value="PolZ_Rev3"/>
</dbReference>
<evidence type="ECO:0000256" key="20">
    <source>
        <dbReference type="RuleBase" id="RU000442"/>
    </source>
</evidence>
<dbReference type="Pfam" id="PF00136">
    <property type="entry name" value="DNA_pol_B"/>
    <property type="match status" value="1"/>
</dbReference>
<evidence type="ECO:0000256" key="10">
    <source>
        <dbReference type="ARBA" id="ARBA00022771"/>
    </source>
</evidence>
<evidence type="ECO:0000256" key="5">
    <source>
        <dbReference type="ARBA" id="ARBA00022679"/>
    </source>
</evidence>
<evidence type="ECO:0000256" key="19">
    <source>
        <dbReference type="ARBA" id="ARBA00066055"/>
    </source>
</evidence>
<dbReference type="Gene3D" id="1.10.287.690">
    <property type="entry name" value="Helix hairpin bin"/>
    <property type="match status" value="1"/>
</dbReference>
<dbReference type="GO" id="GO:0003677">
    <property type="term" value="F:DNA binding"/>
    <property type="evidence" value="ECO:0007669"/>
    <property type="project" value="UniProtKB-KW"/>
</dbReference>
<dbReference type="InterPro" id="IPR006134">
    <property type="entry name" value="DNA-dir_DNA_pol_B_multi_dom"/>
</dbReference>
<dbReference type="PROSITE" id="PS00116">
    <property type="entry name" value="DNA_POLYMERASE_B"/>
    <property type="match status" value="1"/>
</dbReference>
<keyword evidence="12 20" id="KW-0239">DNA-directed DNA polymerase</keyword>
<dbReference type="FunFam" id="1.10.287.690:FF:000002">
    <property type="entry name" value="DNA polymerase zeta"/>
    <property type="match status" value="1"/>
</dbReference>
<evidence type="ECO:0000256" key="2">
    <source>
        <dbReference type="ARBA" id="ARBA00004123"/>
    </source>
</evidence>
<evidence type="ECO:0000256" key="16">
    <source>
        <dbReference type="ARBA" id="ARBA00023204"/>
    </source>
</evidence>
<dbReference type="InterPro" id="IPR006172">
    <property type="entry name" value="DNA-dir_DNA_pol_B"/>
</dbReference>
<dbReference type="Gene3D" id="3.30.420.10">
    <property type="entry name" value="Ribonuclease H-like superfamily/Ribonuclease H"/>
    <property type="match status" value="1"/>
</dbReference>
<dbReference type="GO" id="GO:0042276">
    <property type="term" value="P:error-prone translesion synthesis"/>
    <property type="evidence" value="ECO:0007669"/>
    <property type="project" value="TreeGrafter"/>
</dbReference>
<dbReference type="SUPFAM" id="SSF53098">
    <property type="entry name" value="Ribonuclease H-like"/>
    <property type="match status" value="1"/>
</dbReference>
<keyword evidence="4 20" id="KW-0004">4Fe-4S</keyword>
<dbReference type="Pfam" id="PF24055">
    <property type="entry name" value="POL3_N"/>
    <property type="match status" value="1"/>
</dbReference>
<dbReference type="InterPro" id="IPR036397">
    <property type="entry name" value="RNaseH_sf"/>
</dbReference>
<evidence type="ECO:0000259" key="25">
    <source>
        <dbReference type="Pfam" id="PF24055"/>
    </source>
</evidence>
<feature type="domain" description="C4-type zinc-finger of DNA polymerase delta" evidence="24">
    <location>
        <begin position="1389"/>
        <end position="1470"/>
    </location>
</feature>
<proteinExistence type="inferred from homology"/>
<keyword evidence="15 20" id="KW-0238">DNA-binding</keyword>
<keyword evidence="16" id="KW-0234">DNA repair</keyword>
<dbReference type="PRINTS" id="PR00106">
    <property type="entry name" value="DNAPOLB"/>
</dbReference>
<feature type="region of interest" description="Disordered" evidence="21">
    <location>
        <begin position="447"/>
        <end position="499"/>
    </location>
</feature>
<comment type="cofactor">
    <cofactor evidence="1 20">
        <name>[4Fe-4S] cluster</name>
        <dbReference type="ChEBI" id="CHEBI:49883"/>
    </cofactor>
</comment>
<evidence type="ECO:0000256" key="9">
    <source>
        <dbReference type="ARBA" id="ARBA00022763"/>
    </source>
</evidence>
<dbReference type="PANTHER" id="PTHR45812:SF1">
    <property type="entry name" value="DNA POLYMERASE ZETA CATALYTIC SUBUNIT"/>
    <property type="match status" value="1"/>
</dbReference>
<evidence type="ECO:0000259" key="22">
    <source>
        <dbReference type="Pfam" id="PF00136"/>
    </source>
</evidence>
<dbReference type="InterPro" id="IPR025687">
    <property type="entry name" value="Znf-C4pol"/>
</dbReference>
<dbReference type="InterPro" id="IPR006133">
    <property type="entry name" value="DNA-dir_DNA_pol_B_exonuc"/>
</dbReference>
<dbReference type="Pfam" id="PF24065">
    <property type="entry name" value="REV3_N"/>
    <property type="match status" value="1"/>
</dbReference>
<comment type="subcellular location">
    <subcellularLocation>
        <location evidence="2 20">Nucleus</location>
    </subcellularLocation>
</comment>
<protein>
    <recommendedName>
        <fullName evidence="20">DNA polymerase</fullName>
        <ecNumber evidence="20">2.7.7.7</ecNumber>
    </recommendedName>
</protein>
<reference evidence="27 28" key="1">
    <citation type="submission" date="2016-03" db="EMBL/GenBank/DDBJ databases">
        <authorList>
            <person name="Devillers H."/>
        </authorList>
    </citation>
    <scope>NUCLEOTIDE SEQUENCE [LARGE SCALE GENOMIC DNA]</scope>
    <source>
        <strain evidence="27">CBS 6772</strain>
    </source>
</reference>
<keyword evidence="14 20" id="KW-0411">Iron-sulfur</keyword>
<feature type="domain" description="DNA polymerase zeta catalytic subunit N-terminal" evidence="26">
    <location>
        <begin position="21"/>
        <end position="72"/>
    </location>
</feature>